<evidence type="ECO:0000259" key="5">
    <source>
        <dbReference type="PROSITE" id="PS50089"/>
    </source>
</evidence>
<dbReference type="GO" id="GO:0006511">
    <property type="term" value="P:ubiquitin-dependent protein catabolic process"/>
    <property type="evidence" value="ECO:0007669"/>
    <property type="project" value="TreeGrafter"/>
</dbReference>
<name>A3E3E4_PFIPI</name>
<evidence type="ECO:0000256" key="1">
    <source>
        <dbReference type="ARBA" id="ARBA00022723"/>
    </source>
</evidence>
<keyword evidence="1" id="KW-0479">Metal-binding</keyword>
<protein>
    <submittedName>
        <fullName evidence="6">RING-finger domain protein</fullName>
    </submittedName>
</protein>
<proteinExistence type="evidence at transcript level"/>
<dbReference type="EMBL" id="DQ864796">
    <property type="protein sequence ID" value="ABI14211.1"/>
    <property type="molecule type" value="mRNA"/>
</dbReference>
<accession>A3E3E4</accession>
<reference evidence="6" key="1">
    <citation type="journal article" date="2007" name="Proc. Natl. Acad. Sci. U.S.A.">
        <title>Spliced leader RNA trans-splicing in dinoflagellates.</title>
        <authorList>
            <person name="Zhang H."/>
            <person name="Hou Y."/>
            <person name="Miranda L."/>
            <person name="Campbell D.A."/>
            <person name="Sturm N.R."/>
            <person name="Gaasterland T."/>
            <person name="Lin S."/>
        </authorList>
    </citation>
    <scope>NUCLEOTIDE SEQUENCE</scope>
</reference>
<dbReference type="InterPro" id="IPR051834">
    <property type="entry name" value="RING_finger_E3_ligase"/>
</dbReference>
<dbReference type="GO" id="GO:0061630">
    <property type="term" value="F:ubiquitin protein ligase activity"/>
    <property type="evidence" value="ECO:0007669"/>
    <property type="project" value="TreeGrafter"/>
</dbReference>
<dbReference type="InterPro" id="IPR013083">
    <property type="entry name" value="Znf_RING/FYVE/PHD"/>
</dbReference>
<dbReference type="Gene3D" id="3.30.40.10">
    <property type="entry name" value="Zinc/RING finger domain, C3HC4 (zinc finger)"/>
    <property type="match status" value="1"/>
</dbReference>
<evidence type="ECO:0000256" key="4">
    <source>
        <dbReference type="PROSITE-ProRule" id="PRU00175"/>
    </source>
</evidence>
<dbReference type="PROSITE" id="PS50089">
    <property type="entry name" value="ZF_RING_2"/>
    <property type="match status" value="1"/>
</dbReference>
<dbReference type="AlphaFoldDB" id="A3E3E4"/>
<dbReference type="SUPFAM" id="SSF57850">
    <property type="entry name" value="RING/U-box"/>
    <property type="match status" value="1"/>
</dbReference>
<keyword evidence="2 4" id="KW-0863">Zinc-finger</keyword>
<dbReference type="Pfam" id="PF13639">
    <property type="entry name" value="zf-RING_2"/>
    <property type="match status" value="1"/>
</dbReference>
<dbReference type="GO" id="GO:0005634">
    <property type="term" value="C:nucleus"/>
    <property type="evidence" value="ECO:0007669"/>
    <property type="project" value="TreeGrafter"/>
</dbReference>
<dbReference type="SMART" id="SM00184">
    <property type="entry name" value="RING"/>
    <property type="match status" value="1"/>
</dbReference>
<dbReference type="PANTHER" id="PTHR45931">
    <property type="entry name" value="SI:CH211-59O9.10"/>
    <property type="match status" value="1"/>
</dbReference>
<dbReference type="GO" id="GO:0008270">
    <property type="term" value="F:zinc ion binding"/>
    <property type="evidence" value="ECO:0007669"/>
    <property type="project" value="UniProtKB-KW"/>
</dbReference>
<sequence length="222" mass="24753">MPPRFCGRLGGISHRRWFLRQLSWRRTRALLLREAPLGSPKVRSTIEKRKKLHCCDISSWWDDSPMHIRTLLPRRSLFVTRLGLGLLPEVDCLSGATLPCGLKQNEVLDLMYRDIKPEDFEMLSKLDETLPKRDIVKRSSLEDLPTVPVRKCTASECGVCLAAWGPSDEATKLPCSHVFHGQCIKKWLSQCKNACPLCSAPLDGHAVPVATAAVTGQLVAAS</sequence>
<evidence type="ECO:0000256" key="3">
    <source>
        <dbReference type="ARBA" id="ARBA00022833"/>
    </source>
</evidence>
<keyword evidence="3" id="KW-0862">Zinc</keyword>
<dbReference type="PANTHER" id="PTHR45931:SF3">
    <property type="entry name" value="RING ZINC FINGER-CONTAINING PROTEIN"/>
    <property type="match status" value="1"/>
</dbReference>
<organism evidence="6">
    <name type="scientific">Pfiesteria piscicida</name>
    <name type="common">Phantom dinoflagellate</name>
    <dbReference type="NCBI Taxonomy" id="71001"/>
    <lineage>
        <taxon>Eukaryota</taxon>
        <taxon>Sar</taxon>
        <taxon>Alveolata</taxon>
        <taxon>Dinophyceae</taxon>
        <taxon>Peridiniales</taxon>
        <taxon>Pfiesteriaceae</taxon>
        <taxon>Pfiesteria</taxon>
    </lineage>
</organism>
<evidence type="ECO:0000256" key="2">
    <source>
        <dbReference type="ARBA" id="ARBA00022771"/>
    </source>
</evidence>
<dbReference type="InterPro" id="IPR001841">
    <property type="entry name" value="Znf_RING"/>
</dbReference>
<feature type="domain" description="RING-type" evidence="5">
    <location>
        <begin position="157"/>
        <end position="199"/>
    </location>
</feature>
<evidence type="ECO:0000313" key="6">
    <source>
        <dbReference type="EMBL" id="ABI14211.1"/>
    </source>
</evidence>